<evidence type="ECO:0000313" key="6">
    <source>
        <dbReference type="RefSeq" id="XP_035691038.1"/>
    </source>
</evidence>
<dbReference type="Pfam" id="PF07707">
    <property type="entry name" value="BACK"/>
    <property type="match status" value="1"/>
</dbReference>
<reference evidence="6" key="2">
    <citation type="submission" date="2025-08" db="UniProtKB">
        <authorList>
            <consortium name="RefSeq"/>
        </authorList>
    </citation>
    <scope>IDENTIFICATION</scope>
    <source>
        <strain evidence="6">S238N-H82</strain>
        <tissue evidence="6">Testes</tissue>
    </source>
</reference>
<dbReference type="InterPro" id="IPR011333">
    <property type="entry name" value="SKP1/BTB/POZ_sf"/>
</dbReference>
<dbReference type="SMART" id="SM00612">
    <property type="entry name" value="Kelch"/>
    <property type="match status" value="3"/>
</dbReference>
<proteinExistence type="predicted"/>
<dbReference type="OrthoDB" id="6268961at2759"/>
<dbReference type="PANTHER" id="PTHR24412:SF272">
    <property type="entry name" value="KELCH-LIKE PROTEIN DIABLO"/>
    <property type="match status" value="1"/>
</dbReference>
<sequence>MDDSQSAHNSQSADNSRSADNSQSANNSQSADNSRSADNSQSANNSQSADNSRSADNSQSADNSRTTEVGKTEDGSETEVESQTVNNRKTVNDICTTEVSKKVDNSQTVDDSETADDSEKVKNKKIKECDDSDWYPATFFQRLNEFRLEGHLIDVTLCAEGKEIPCHRLVLSAFTDYFHAMFNGFHRESKIDKIEVKGIEAEILQQLVDYAYTSKITITPDNIVSLYAAANMLQIKAVEDSCVEYLSNLLNSAGMCMVTWMLAERMSSKRLLGEAKCYPLKHLEEVCMDEDFVVLPAADIMKAYFSDDSLHARKEEEVLEAIMRWVKHDLKHRQRHLKSLLECVRFSYVDQDYLKDILEKDETLSSVPGIKDLIQDQSTRDRPRLIHQEEILVLGGTTVTPLVDNNNVYRFALNGDCVDTSPLPEFLCHGRLSSACVVNNDVFVTSSGLGSYSVCEAWRYKPYVGSWTQLGPLVKKQRNMNGMAALEGRVYVVGGIVNVPFGQDRMVFEAEVYDEGTNSWKLVAPLQKGVRNFGIAACCKKIFVFGGKTGECTFRDNSYNTDAVQCYDPAQDVWTLVQPLPNPLDGIMACTVNSKIYMVGGELEYVLGYGPEEDLYYKMVESLFPWFYCGATVVGSEIYITGGLERKDTFDDLHGVDTVEVVSHAGVQCFNPGSNIMVPLRKELPHPLSDHIAVTIPKPKAGK</sequence>
<keyword evidence="1" id="KW-0880">Kelch repeat</keyword>
<dbReference type="InterPro" id="IPR006652">
    <property type="entry name" value="Kelch_1"/>
</dbReference>
<dbReference type="GeneID" id="118425963"/>
<evidence type="ECO:0000256" key="1">
    <source>
        <dbReference type="ARBA" id="ARBA00022441"/>
    </source>
</evidence>
<dbReference type="GO" id="GO:0005737">
    <property type="term" value="C:cytoplasm"/>
    <property type="evidence" value="ECO:0000318"/>
    <property type="project" value="GO_Central"/>
</dbReference>
<keyword evidence="5" id="KW-1185">Reference proteome</keyword>
<dbReference type="AlphaFoldDB" id="A0A9J7LYF2"/>
<feature type="domain" description="BTB" evidence="4">
    <location>
        <begin position="153"/>
        <end position="220"/>
    </location>
</feature>
<dbReference type="SMART" id="SM00225">
    <property type="entry name" value="BTB"/>
    <property type="match status" value="1"/>
</dbReference>
<dbReference type="Proteomes" id="UP000001554">
    <property type="component" value="Chromosome 11"/>
</dbReference>
<dbReference type="RefSeq" id="XP_035691038.1">
    <property type="nucleotide sequence ID" value="XM_035835145.1"/>
</dbReference>
<dbReference type="GO" id="GO:0031463">
    <property type="term" value="C:Cul3-RING ubiquitin ligase complex"/>
    <property type="evidence" value="ECO:0000318"/>
    <property type="project" value="GO_Central"/>
</dbReference>
<dbReference type="FunFam" id="1.25.40.420:FF:000001">
    <property type="entry name" value="Kelch-like family member 12"/>
    <property type="match status" value="1"/>
</dbReference>
<reference evidence="5" key="1">
    <citation type="journal article" date="2020" name="Nat. Ecol. Evol.">
        <title>Deeply conserved synteny resolves early events in vertebrate evolution.</title>
        <authorList>
            <person name="Simakov O."/>
            <person name="Marletaz F."/>
            <person name="Yue J.X."/>
            <person name="O'Connell B."/>
            <person name="Jenkins J."/>
            <person name="Brandt A."/>
            <person name="Calef R."/>
            <person name="Tung C.H."/>
            <person name="Huang T.K."/>
            <person name="Schmutz J."/>
            <person name="Satoh N."/>
            <person name="Yu J.K."/>
            <person name="Putnam N.H."/>
            <person name="Green R.E."/>
            <person name="Rokhsar D.S."/>
        </authorList>
    </citation>
    <scope>NUCLEOTIDE SEQUENCE [LARGE SCALE GENOMIC DNA]</scope>
    <source>
        <strain evidence="5">S238N-H82</strain>
    </source>
</reference>
<dbReference type="Gene3D" id="2.120.10.80">
    <property type="entry name" value="Kelch-type beta propeller"/>
    <property type="match status" value="1"/>
</dbReference>
<dbReference type="GO" id="GO:1990756">
    <property type="term" value="F:ubiquitin-like ligase-substrate adaptor activity"/>
    <property type="evidence" value="ECO:0000318"/>
    <property type="project" value="GO_Central"/>
</dbReference>
<feature type="compositionally biased region" description="Low complexity" evidence="3">
    <location>
        <begin position="9"/>
        <end position="64"/>
    </location>
</feature>
<dbReference type="InterPro" id="IPR011705">
    <property type="entry name" value="BACK"/>
</dbReference>
<gene>
    <name evidence="6" type="primary">LOC118425963</name>
</gene>
<dbReference type="PANTHER" id="PTHR24412">
    <property type="entry name" value="KELCH PROTEIN"/>
    <property type="match status" value="1"/>
</dbReference>
<name>A0A9J7LYF2_BRAFL</name>
<keyword evidence="2" id="KW-0677">Repeat</keyword>
<feature type="compositionally biased region" description="Polar residues" evidence="3">
    <location>
        <begin position="81"/>
        <end position="98"/>
    </location>
</feature>
<dbReference type="Pfam" id="PF01344">
    <property type="entry name" value="Kelch_1"/>
    <property type="match status" value="2"/>
</dbReference>
<feature type="region of interest" description="Disordered" evidence="3">
    <location>
        <begin position="1"/>
        <end position="122"/>
    </location>
</feature>
<dbReference type="GO" id="GO:0043161">
    <property type="term" value="P:proteasome-mediated ubiquitin-dependent protein catabolic process"/>
    <property type="evidence" value="ECO:0000318"/>
    <property type="project" value="GO_Central"/>
</dbReference>
<evidence type="ECO:0000313" key="5">
    <source>
        <dbReference type="Proteomes" id="UP000001554"/>
    </source>
</evidence>
<dbReference type="InterPro" id="IPR015915">
    <property type="entry name" value="Kelch-typ_b-propeller"/>
</dbReference>
<dbReference type="PROSITE" id="PS50097">
    <property type="entry name" value="BTB"/>
    <property type="match status" value="1"/>
</dbReference>
<dbReference type="Gene3D" id="1.25.40.420">
    <property type="match status" value="1"/>
</dbReference>
<dbReference type="Pfam" id="PF00651">
    <property type="entry name" value="BTB"/>
    <property type="match status" value="1"/>
</dbReference>
<organism evidence="5 6">
    <name type="scientific">Branchiostoma floridae</name>
    <name type="common">Florida lancelet</name>
    <name type="synonym">Amphioxus</name>
    <dbReference type="NCBI Taxonomy" id="7739"/>
    <lineage>
        <taxon>Eukaryota</taxon>
        <taxon>Metazoa</taxon>
        <taxon>Chordata</taxon>
        <taxon>Cephalochordata</taxon>
        <taxon>Leptocardii</taxon>
        <taxon>Amphioxiformes</taxon>
        <taxon>Branchiostomatidae</taxon>
        <taxon>Branchiostoma</taxon>
    </lineage>
</organism>
<dbReference type="InterPro" id="IPR000210">
    <property type="entry name" value="BTB/POZ_dom"/>
</dbReference>
<dbReference type="SUPFAM" id="SSF54695">
    <property type="entry name" value="POZ domain"/>
    <property type="match status" value="1"/>
</dbReference>
<evidence type="ECO:0000256" key="3">
    <source>
        <dbReference type="SAM" id="MobiDB-lite"/>
    </source>
</evidence>
<dbReference type="SMART" id="SM00875">
    <property type="entry name" value="BACK"/>
    <property type="match status" value="1"/>
</dbReference>
<dbReference type="Gene3D" id="3.30.710.10">
    <property type="entry name" value="Potassium Channel Kv1.1, Chain A"/>
    <property type="match status" value="1"/>
</dbReference>
<accession>A0A9J7LYF2</accession>
<evidence type="ECO:0000256" key="2">
    <source>
        <dbReference type="ARBA" id="ARBA00022737"/>
    </source>
</evidence>
<dbReference type="SUPFAM" id="SSF117281">
    <property type="entry name" value="Kelch motif"/>
    <property type="match status" value="1"/>
</dbReference>
<dbReference type="KEGG" id="bfo:118425963"/>
<evidence type="ECO:0000259" key="4">
    <source>
        <dbReference type="PROSITE" id="PS50097"/>
    </source>
</evidence>
<protein>
    <submittedName>
        <fullName evidence="6">Kelch-like protein 24</fullName>
    </submittedName>
</protein>